<dbReference type="Pfam" id="PF00534">
    <property type="entry name" value="Glycos_transf_1"/>
    <property type="match status" value="1"/>
</dbReference>
<dbReference type="NCBIfam" id="NF046085">
    <property type="entry name" value="XrtY_assoc_Gly1"/>
    <property type="match status" value="1"/>
</dbReference>
<proteinExistence type="predicted"/>
<name>A0A917JCL3_9SPHI</name>
<dbReference type="RefSeq" id="WP_188418246.1">
    <property type="nucleotide sequence ID" value="NZ_BMDO01000010.1"/>
</dbReference>
<comment type="caution">
    <text evidence="3">The sequence shown here is derived from an EMBL/GenBank/DDBJ whole genome shotgun (WGS) entry which is preliminary data.</text>
</comment>
<dbReference type="Proteomes" id="UP000662074">
    <property type="component" value="Unassembled WGS sequence"/>
</dbReference>
<dbReference type="InterPro" id="IPR050194">
    <property type="entry name" value="Glycosyltransferase_grp1"/>
</dbReference>
<protein>
    <submittedName>
        <fullName evidence="3">LPS biosynthesis protein RfbU</fullName>
    </submittedName>
</protein>
<dbReference type="InterPro" id="IPR028098">
    <property type="entry name" value="Glyco_trans_4-like_N"/>
</dbReference>
<dbReference type="Gene3D" id="3.40.50.2000">
    <property type="entry name" value="Glycogen Phosphorylase B"/>
    <property type="match status" value="2"/>
</dbReference>
<sequence length="377" mass="42387">MNILHIVPSYKPAYIYGGPIESVARLCEGLVAAGNTVHVYTTTANGKTELEVPVGQPVDVEGVQVTYFKRITKDPTHISPALWKALNQNVSQYDVVHIHSWWNILVMVAAKICLSKKAKVIIAPRGMLSRYIFNSGSSKVKKLIHNLFGRNLLAKTQFHATAQAEYIECAELIPGWKGFVLPNIIALPDIPIKHQQNDAFTLIFLSRIHPKKGLEILIEAISKVSFEVRLKIAGNGDEEYIAQLKQLAVQIRVDYKIEWLGWMNREQKFVELMNADLFTLISLNENFANVVIESLHVGTAVLISEDVALSAFIKEKDMGWVCGLQTDDVVSKLTDAQAQLAKRNHIRTTGRDVIEENFSEQKLIKSYLEHYKEVADL</sequence>
<dbReference type="PANTHER" id="PTHR45947:SF3">
    <property type="entry name" value="SULFOQUINOVOSYL TRANSFERASE SQD2"/>
    <property type="match status" value="1"/>
</dbReference>
<evidence type="ECO:0000313" key="4">
    <source>
        <dbReference type="Proteomes" id="UP000662074"/>
    </source>
</evidence>
<dbReference type="PANTHER" id="PTHR45947">
    <property type="entry name" value="SULFOQUINOVOSYL TRANSFERASE SQD2"/>
    <property type="match status" value="1"/>
</dbReference>
<feature type="domain" description="Glycosyltransferase subfamily 4-like N-terminal" evidence="2">
    <location>
        <begin position="17"/>
        <end position="153"/>
    </location>
</feature>
<dbReference type="GO" id="GO:0016757">
    <property type="term" value="F:glycosyltransferase activity"/>
    <property type="evidence" value="ECO:0007669"/>
    <property type="project" value="InterPro"/>
</dbReference>
<evidence type="ECO:0000259" key="1">
    <source>
        <dbReference type="Pfam" id="PF00534"/>
    </source>
</evidence>
<dbReference type="SUPFAM" id="SSF53756">
    <property type="entry name" value="UDP-Glycosyltransferase/glycogen phosphorylase"/>
    <property type="match status" value="1"/>
</dbReference>
<reference evidence="3" key="1">
    <citation type="journal article" date="2014" name="Int. J. Syst. Evol. Microbiol.">
        <title>Complete genome sequence of Corynebacterium casei LMG S-19264T (=DSM 44701T), isolated from a smear-ripened cheese.</title>
        <authorList>
            <consortium name="US DOE Joint Genome Institute (JGI-PGF)"/>
            <person name="Walter F."/>
            <person name="Albersmeier A."/>
            <person name="Kalinowski J."/>
            <person name="Ruckert C."/>
        </authorList>
    </citation>
    <scope>NUCLEOTIDE SEQUENCE</scope>
    <source>
        <strain evidence="3">CCM 8711</strain>
    </source>
</reference>
<dbReference type="Pfam" id="PF13579">
    <property type="entry name" value="Glyco_trans_4_4"/>
    <property type="match status" value="1"/>
</dbReference>
<gene>
    <name evidence="3" type="ORF">GCM10011425_33490</name>
</gene>
<reference evidence="3" key="2">
    <citation type="submission" date="2020-09" db="EMBL/GenBank/DDBJ databases">
        <authorList>
            <person name="Sun Q."/>
            <person name="Sedlacek I."/>
        </authorList>
    </citation>
    <scope>NUCLEOTIDE SEQUENCE</scope>
    <source>
        <strain evidence="3">CCM 8711</strain>
    </source>
</reference>
<dbReference type="AlphaFoldDB" id="A0A917JCL3"/>
<accession>A0A917JCL3</accession>
<evidence type="ECO:0000259" key="2">
    <source>
        <dbReference type="Pfam" id="PF13579"/>
    </source>
</evidence>
<feature type="domain" description="Glycosyl transferase family 1" evidence="1">
    <location>
        <begin position="196"/>
        <end position="338"/>
    </location>
</feature>
<organism evidence="3 4">
    <name type="scientific">Mucilaginibacter galii</name>
    <dbReference type="NCBI Taxonomy" id="2005073"/>
    <lineage>
        <taxon>Bacteria</taxon>
        <taxon>Pseudomonadati</taxon>
        <taxon>Bacteroidota</taxon>
        <taxon>Sphingobacteriia</taxon>
        <taxon>Sphingobacteriales</taxon>
        <taxon>Sphingobacteriaceae</taxon>
        <taxon>Mucilaginibacter</taxon>
    </lineage>
</organism>
<evidence type="ECO:0000313" key="3">
    <source>
        <dbReference type="EMBL" id="GGI52137.1"/>
    </source>
</evidence>
<keyword evidence="4" id="KW-1185">Reference proteome</keyword>
<dbReference type="EMBL" id="BMDO01000010">
    <property type="protein sequence ID" value="GGI52137.1"/>
    <property type="molecule type" value="Genomic_DNA"/>
</dbReference>
<dbReference type="InterPro" id="IPR001296">
    <property type="entry name" value="Glyco_trans_1"/>
</dbReference>